<evidence type="ECO:0000256" key="1">
    <source>
        <dbReference type="SAM" id="SignalP"/>
    </source>
</evidence>
<organism evidence="3 4">
    <name type="scientific">Blastococcus deserti</name>
    <dbReference type="NCBI Taxonomy" id="2259033"/>
    <lineage>
        <taxon>Bacteria</taxon>
        <taxon>Bacillati</taxon>
        <taxon>Actinomycetota</taxon>
        <taxon>Actinomycetes</taxon>
        <taxon>Geodermatophilales</taxon>
        <taxon>Geodermatophilaceae</taxon>
        <taxon>Blastococcus</taxon>
    </lineage>
</organism>
<evidence type="ECO:0000259" key="2">
    <source>
        <dbReference type="Pfam" id="PF07452"/>
    </source>
</evidence>
<dbReference type="EMBL" id="JBHUHP010000002">
    <property type="protein sequence ID" value="MFD2090708.1"/>
    <property type="molecule type" value="Genomic_DNA"/>
</dbReference>
<dbReference type="Pfam" id="PF07452">
    <property type="entry name" value="CHRD"/>
    <property type="match status" value="1"/>
</dbReference>
<proteinExistence type="predicted"/>
<accession>A0ABW4X7B9</accession>
<protein>
    <submittedName>
        <fullName evidence="3">CHRD domain-containing protein</fullName>
    </submittedName>
</protein>
<keyword evidence="4" id="KW-1185">Reference proteome</keyword>
<gene>
    <name evidence="3" type="ORF">ACFSHS_03900</name>
</gene>
<comment type="caution">
    <text evidence="3">The sequence shown here is derived from an EMBL/GenBank/DDBJ whole genome shotgun (WGS) entry which is preliminary data.</text>
</comment>
<reference evidence="4" key="1">
    <citation type="journal article" date="2019" name="Int. J. Syst. Evol. Microbiol.">
        <title>The Global Catalogue of Microorganisms (GCM) 10K type strain sequencing project: providing services to taxonomists for standard genome sequencing and annotation.</title>
        <authorList>
            <consortium name="The Broad Institute Genomics Platform"/>
            <consortium name="The Broad Institute Genome Sequencing Center for Infectious Disease"/>
            <person name="Wu L."/>
            <person name="Ma J."/>
        </authorList>
    </citation>
    <scope>NUCLEOTIDE SEQUENCE [LARGE SCALE GENOMIC DNA]</scope>
    <source>
        <strain evidence="4">JCM 3338</strain>
    </source>
</reference>
<feature type="domain" description="CHRD" evidence="2">
    <location>
        <begin position="43"/>
        <end position="178"/>
    </location>
</feature>
<sequence>MTRTAVAAPALGFAALLALAGPAAAADGSVQGNLAPVAVNGVNGSGQAMAEISGTTLSFTLAAQGLLNGAPHAAHIHFGQDARHECPTAADNNAAPLSGETMPEEHLTTTEGAPAYGEIVVSLTKSGDTSPESGLAVDRFASEGSFEYSRGDVQVSAEVAQAILSGQSVVVVHGVDHDGNGTYNPEGRGASDLMPELPGEATDPALCGVLGASQMGSMPKGGVETGAGSTAGVENVGRIGAGVGAVAAAGGVALYARRRFSTDS</sequence>
<name>A0ABW4X7B9_9ACTN</name>
<dbReference type="InterPro" id="IPR010895">
    <property type="entry name" value="CHRD"/>
</dbReference>
<feature type="signal peptide" evidence="1">
    <location>
        <begin position="1"/>
        <end position="25"/>
    </location>
</feature>
<evidence type="ECO:0000313" key="4">
    <source>
        <dbReference type="Proteomes" id="UP001597402"/>
    </source>
</evidence>
<dbReference type="Proteomes" id="UP001597402">
    <property type="component" value="Unassembled WGS sequence"/>
</dbReference>
<feature type="chain" id="PRO_5045143745" evidence="1">
    <location>
        <begin position="26"/>
        <end position="264"/>
    </location>
</feature>
<evidence type="ECO:0000313" key="3">
    <source>
        <dbReference type="EMBL" id="MFD2090708.1"/>
    </source>
</evidence>
<dbReference type="RefSeq" id="WP_376871994.1">
    <property type="nucleotide sequence ID" value="NZ_JBHUHP010000002.1"/>
</dbReference>
<keyword evidence="1" id="KW-0732">Signal</keyword>